<dbReference type="GO" id="GO:0006629">
    <property type="term" value="P:lipid metabolic process"/>
    <property type="evidence" value="ECO:0007669"/>
    <property type="project" value="InterPro"/>
</dbReference>
<dbReference type="RefSeq" id="WP_094268956.1">
    <property type="nucleotide sequence ID" value="NZ_NOIH01000015.1"/>
</dbReference>
<dbReference type="OrthoDB" id="9795622at2"/>
<organism evidence="2 3">
    <name type="scientific">Thauera propionica</name>
    <dbReference type="NCBI Taxonomy" id="2019431"/>
    <lineage>
        <taxon>Bacteria</taxon>
        <taxon>Pseudomonadati</taxon>
        <taxon>Pseudomonadota</taxon>
        <taxon>Betaproteobacteria</taxon>
        <taxon>Rhodocyclales</taxon>
        <taxon>Zoogloeaceae</taxon>
        <taxon>Thauera</taxon>
    </lineage>
</organism>
<feature type="domain" description="GP-PDE" evidence="1">
    <location>
        <begin position="14"/>
        <end position="251"/>
    </location>
</feature>
<keyword evidence="3" id="KW-1185">Reference proteome</keyword>
<gene>
    <name evidence="2" type="ORF">CGK74_13420</name>
</gene>
<dbReference type="GO" id="GO:0008081">
    <property type="term" value="F:phosphoric diester hydrolase activity"/>
    <property type="evidence" value="ECO:0007669"/>
    <property type="project" value="InterPro"/>
</dbReference>
<dbReference type="PANTHER" id="PTHR46211">
    <property type="entry name" value="GLYCEROPHOSPHORYL DIESTER PHOSPHODIESTERASE"/>
    <property type="match status" value="1"/>
</dbReference>
<dbReference type="Pfam" id="PF03009">
    <property type="entry name" value="GDPD"/>
    <property type="match status" value="1"/>
</dbReference>
<comment type="caution">
    <text evidence="2">The sequence shown here is derived from an EMBL/GenBank/DDBJ whole genome shotgun (WGS) entry which is preliminary data.</text>
</comment>
<dbReference type="EMBL" id="NOIH01000015">
    <property type="protein sequence ID" value="OYD53214.1"/>
    <property type="molecule type" value="Genomic_DNA"/>
</dbReference>
<proteinExistence type="predicted"/>
<dbReference type="Proteomes" id="UP000215181">
    <property type="component" value="Unassembled WGS sequence"/>
</dbReference>
<protein>
    <submittedName>
        <fullName evidence="2">Glycerophosphodiester phosphodiesterase</fullName>
    </submittedName>
</protein>
<dbReference type="InterPro" id="IPR030395">
    <property type="entry name" value="GP_PDE_dom"/>
</dbReference>
<dbReference type="AlphaFoldDB" id="A0A235EW40"/>
<dbReference type="PANTHER" id="PTHR46211:SF1">
    <property type="entry name" value="GLYCEROPHOSPHODIESTER PHOSPHODIESTERASE, CYTOPLASMIC"/>
    <property type="match status" value="1"/>
</dbReference>
<dbReference type="SUPFAM" id="SSF51695">
    <property type="entry name" value="PLC-like phosphodiesterases"/>
    <property type="match status" value="1"/>
</dbReference>
<dbReference type="NCBIfam" id="NF006989">
    <property type="entry name" value="PRK09454.1"/>
    <property type="match status" value="1"/>
</dbReference>
<evidence type="ECO:0000313" key="3">
    <source>
        <dbReference type="Proteomes" id="UP000215181"/>
    </source>
</evidence>
<dbReference type="PROSITE" id="PS51704">
    <property type="entry name" value="GP_PDE"/>
    <property type="match status" value="1"/>
</dbReference>
<name>A0A235EW40_9RHOO</name>
<accession>A0A235EW40</accession>
<dbReference type="InterPro" id="IPR017946">
    <property type="entry name" value="PLC-like_Pdiesterase_TIM-brl"/>
</dbReference>
<dbReference type="Gene3D" id="3.20.20.190">
    <property type="entry name" value="Phosphatidylinositol (PI) phosphodiesterase"/>
    <property type="match status" value="1"/>
</dbReference>
<evidence type="ECO:0000259" key="1">
    <source>
        <dbReference type="PROSITE" id="PS51704"/>
    </source>
</evidence>
<sequence>MTQLPIDAANWPYPRWVAHRGAGQLAPENTLAAFRLGHAHGYRMFECDVRLSADGVPFLLHDDALDRTTDGKGFVTGLDWATLSRLDAGSWHSPAFRGEPLASLEAVRSFCETQDCALNVELKPTPGTEFETGRVVARTLLRDWRGRLPPLLSSFRTEALRGACEGAPTLPRALLIERLEPDCVDIALGLGCVAIVAYHGLITTRFEAWLRSERLALLTYTVNDDAEAERLLGIGVQGLITDRVDHFDPSR</sequence>
<reference evidence="2 3" key="1">
    <citation type="submission" date="2017-07" db="EMBL/GenBank/DDBJ databases">
        <title>Thauera sp. KNDSS-Mac4 genome sequence and assembly.</title>
        <authorList>
            <person name="Mayilraj S."/>
        </authorList>
    </citation>
    <scope>NUCLEOTIDE SEQUENCE [LARGE SCALE GENOMIC DNA]</scope>
    <source>
        <strain evidence="2 3">KNDSS-Mac4</strain>
    </source>
</reference>
<evidence type="ECO:0000313" key="2">
    <source>
        <dbReference type="EMBL" id="OYD53214.1"/>
    </source>
</evidence>